<evidence type="ECO:0000313" key="3">
    <source>
        <dbReference type="EMBL" id="UOQ74038.1"/>
    </source>
</evidence>
<dbReference type="PANTHER" id="PTHR11261">
    <property type="entry name" value="INTERPHOTORECEPTOR RETINOID-BINDING PROTEIN"/>
    <property type="match status" value="1"/>
</dbReference>
<name>A0A8T9QD44_9BACT</name>
<dbReference type="RefSeq" id="WP_244677382.1">
    <property type="nucleotide sequence ID" value="NZ_CP095046.1"/>
</dbReference>
<feature type="domain" description="Tail specific protease" evidence="2">
    <location>
        <begin position="149"/>
        <end position="347"/>
    </location>
</feature>
<evidence type="ECO:0000259" key="2">
    <source>
        <dbReference type="SMART" id="SM00245"/>
    </source>
</evidence>
<dbReference type="AlphaFoldDB" id="A0A8T9QD44"/>
<dbReference type="Proteomes" id="UP000831796">
    <property type="component" value="Chromosome"/>
</dbReference>
<dbReference type="CDD" id="cd07563">
    <property type="entry name" value="Peptidase_S41_IRBP"/>
    <property type="match status" value="1"/>
</dbReference>
<dbReference type="InterPro" id="IPR005151">
    <property type="entry name" value="Tail-specific_protease"/>
</dbReference>
<keyword evidence="1" id="KW-0732">Signal</keyword>
<dbReference type="KEGG" id="hcu:MUN79_09165"/>
<dbReference type="GO" id="GO:0006508">
    <property type="term" value="P:proteolysis"/>
    <property type="evidence" value="ECO:0007669"/>
    <property type="project" value="InterPro"/>
</dbReference>
<dbReference type="Pfam" id="PF03572">
    <property type="entry name" value="Peptidase_S41"/>
    <property type="match status" value="1"/>
</dbReference>
<dbReference type="EMBL" id="CP095046">
    <property type="protein sequence ID" value="UOQ74038.1"/>
    <property type="molecule type" value="Genomic_DNA"/>
</dbReference>
<keyword evidence="4" id="KW-1185">Reference proteome</keyword>
<feature type="signal peptide" evidence="1">
    <location>
        <begin position="1"/>
        <end position="27"/>
    </location>
</feature>
<dbReference type="PANTHER" id="PTHR11261:SF3">
    <property type="entry name" value="RETINOL-BINDING PROTEIN 3"/>
    <property type="match status" value="1"/>
</dbReference>
<reference evidence="3" key="1">
    <citation type="submission" date="2022-04" db="EMBL/GenBank/DDBJ databases">
        <title>Hymenobacter sp. isolated from the air.</title>
        <authorList>
            <person name="Won M."/>
            <person name="Lee C.-M."/>
            <person name="Woen H.-Y."/>
            <person name="Kwon S.-W."/>
        </authorList>
    </citation>
    <scope>NUCLEOTIDE SEQUENCE</scope>
    <source>
        <strain evidence="3">5116S-3</strain>
    </source>
</reference>
<dbReference type="Pfam" id="PF14684">
    <property type="entry name" value="Tricorn_C1"/>
    <property type="match status" value="1"/>
</dbReference>
<evidence type="ECO:0000256" key="1">
    <source>
        <dbReference type="SAM" id="SignalP"/>
    </source>
</evidence>
<dbReference type="InterPro" id="IPR029045">
    <property type="entry name" value="ClpP/crotonase-like_dom_sf"/>
</dbReference>
<dbReference type="Gene3D" id="3.90.226.10">
    <property type="entry name" value="2-enoyl-CoA Hydratase, Chain A, domain 1"/>
    <property type="match status" value="1"/>
</dbReference>
<dbReference type="GO" id="GO:0008236">
    <property type="term" value="F:serine-type peptidase activity"/>
    <property type="evidence" value="ECO:0007669"/>
    <property type="project" value="InterPro"/>
</dbReference>
<dbReference type="Gene3D" id="3.30.750.44">
    <property type="match status" value="1"/>
</dbReference>
<proteinExistence type="predicted"/>
<organism evidence="3 4">
    <name type="scientific">Hymenobacter cellulosilyticus</name>
    <dbReference type="NCBI Taxonomy" id="2932248"/>
    <lineage>
        <taxon>Bacteria</taxon>
        <taxon>Pseudomonadati</taxon>
        <taxon>Bacteroidota</taxon>
        <taxon>Cytophagia</taxon>
        <taxon>Cytophagales</taxon>
        <taxon>Hymenobacteraceae</taxon>
        <taxon>Hymenobacter</taxon>
    </lineage>
</organism>
<sequence length="369" mass="41299">MKLLRTSLLAPLLLTFGLCLITSSGGSAPSLVAPEKDFETFWRTYKDHYAFFGLHQLDWDQVYAKFRPVVTARTTPAELEATLIEMVKPLEDGHITIARGDKFIYKGTSRRHSYKQEFKEVQQDYWQTAYQNLQAAGFEPVRGSGPTVGKYQTLYVAKSSQNLGYLRLTRCFAELSGVMGTTRQEKQDQQRLLGLFDAALRELSGCRVLILDLRGNGGGHSGKEMASRFALSRRLTHFTAERQPGGYEQFTPLQPYYLAPNPALTYQKPLLILTNDGTASSAEELALALYQQPNVTTIGDATAGMFSDMYQARLSGKISFTLSHQRYFTPDTTLLEGRGVPVKELVPYSRPDLAQHHDPVIARALALTR</sequence>
<accession>A0A8T9QD44</accession>
<dbReference type="InterPro" id="IPR028204">
    <property type="entry name" value="Tricorn_C1"/>
</dbReference>
<gene>
    <name evidence="3" type="ORF">MUN79_09165</name>
</gene>
<protein>
    <submittedName>
        <fullName evidence="3">S41 family peptidase</fullName>
    </submittedName>
</protein>
<dbReference type="SUPFAM" id="SSF52096">
    <property type="entry name" value="ClpP/crotonase"/>
    <property type="match status" value="1"/>
</dbReference>
<feature type="chain" id="PRO_5035794094" evidence="1">
    <location>
        <begin position="28"/>
        <end position="369"/>
    </location>
</feature>
<dbReference type="SMART" id="SM00245">
    <property type="entry name" value="TSPc"/>
    <property type="match status" value="1"/>
</dbReference>
<evidence type="ECO:0000313" key="4">
    <source>
        <dbReference type="Proteomes" id="UP000831796"/>
    </source>
</evidence>